<dbReference type="SUPFAM" id="SSF48208">
    <property type="entry name" value="Six-hairpin glycosidases"/>
    <property type="match status" value="1"/>
</dbReference>
<dbReference type="InterPro" id="IPR008928">
    <property type="entry name" value="6-hairpin_glycosidase_sf"/>
</dbReference>
<evidence type="ECO:0000259" key="1">
    <source>
        <dbReference type="Pfam" id="PF14742"/>
    </source>
</evidence>
<dbReference type="InterPro" id="IPR032856">
    <property type="entry name" value="GDE_N_bis"/>
</dbReference>
<proteinExistence type="predicted"/>
<dbReference type="RefSeq" id="WP_186808197.1">
    <property type="nucleotide sequence ID" value="NZ_BJUU01000010.1"/>
</dbReference>
<dbReference type="GO" id="GO:0005975">
    <property type="term" value="P:carbohydrate metabolic process"/>
    <property type="evidence" value="ECO:0007669"/>
    <property type="project" value="InterPro"/>
</dbReference>
<feature type="domain" description="Putative glycogen debranching enzyme N-terminal" evidence="1">
    <location>
        <begin position="15"/>
        <end position="138"/>
    </location>
</feature>
<dbReference type="Pfam" id="PF22422">
    <property type="entry name" value="MGH1-like_GH"/>
    <property type="match status" value="1"/>
</dbReference>
<dbReference type="InterPro" id="IPR054491">
    <property type="entry name" value="MGH1-like_GH"/>
</dbReference>
<name>A0AA87USB1_9MICO</name>
<evidence type="ECO:0000313" key="4">
    <source>
        <dbReference type="Proteomes" id="UP000321749"/>
    </source>
</evidence>
<organism evidence="3 4">
    <name type="scientific">Agrococcus baldri</name>
    <dbReference type="NCBI Taxonomy" id="153730"/>
    <lineage>
        <taxon>Bacteria</taxon>
        <taxon>Bacillati</taxon>
        <taxon>Actinomycetota</taxon>
        <taxon>Actinomycetes</taxon>
        <taxon>Micrococcales</taxon>
        <taxon>Microbacteriaceae</taxon>
        <taxon>Agrococcus</taxon>
    </lineage>
</organism>
<dbReference type="AlphaFoldDB" id="A0AA87USB1"/>
<evidence type="ECO:0000313" key="3">
    <source>
        <dbReference type="EMBL" id="GEK80474.1"/>
    </source>
</evidence>
<keyword evidence="4" id="KW-1185">Reference proteome</keyword>
<dbReference type="Pfam" id="PF14742">
    <property type="entry name" value="GDE_N_bis"/>
    <property type="match status" value="1"/>
</dbReference>
<comment type="caution">
    <text evidence="3">The sequence shown here is derived from an EMBL/GenBank/DDBJ whole genome shotgun (WGS) entry which is preliminary data.</text>
</comment>
<dbReference type="EMBL" id="BJUU01000010">
    <property type="protein sequence ID" value="GEK80474.1"/>
    <property type="molecule type" value="Genomic_DNA"/>
</dbReference>
<reference evidence="3 4" key="1">
    <citation type="submission" date="2019-07" db="EMBL/GenBank/DDBJ databases">
        <title>Whole genome shotgun sequence of Agrococcus baldri NBRC 103055.</title>
        <authorList>
            <person name="Hosoyama A."/>
            <person name="Uohara A."/>
            <person name="Ohji S."/>
            <person name="Ichikawa N."/>
        </authorList>
    </citation>
    <scope>NUCLEOTIDE SEQUENCE [LARGE SCALE GENOMIC DNA]</scope>
    <source>
        <strain evidence="3 4">NBRC 103055</strain>
    </source>
</reference>
<dbReference type="Proteomes" id="UP000321749">
    <property type="component" value="Unassembled WGS sequence"/>
</dbReference>
<feature type="domain" description="Mannosylglycerate hydrolase MGH1-like glycoside hydrolase" evidence="2">
    <location>
        <begin position="409"/>
        <end position="565"/>
    </location>
</feature>
<evidence type="ECO:0000259" key="2">
    <source>
        <dbReference type="Pfam" id="PF22422"/>
    </source>
</evidence>
<dbReference type="Gene3D" id="1.50.10.10">
    <property type="match status" value="1"/>
</dbReference>
<gene>
    <name evidence="3" type="ORF">ABA31_18250</name>
</gene>
<sequence>MPQPLLHHQLVALAAPTQAWSGEDGTMTGAGTHGVFHGDWRYVRGIELRVDGLPVEPLSTAEEHDWAVFRAVALDPEAGQPIHRVSVERMREVTPGGMVERLTLINGRDEPIDALVEIVCDIEIAPMASVRAGRPEPAPITVGLEGDEAIATDGVRTLRASGRGGRVRIDGSRVIVAQQAHVVPDDWHGMALELELIDPTLAVRGSACDAAIGELRPTGRPALDAWGAQAITDLEHLLLDAGHGAFPAAGAPWHLTMVARDALVACRLLLPLGGALAEGTLRTLAARQGVRFDPATGEEPGRILHEMRQGVTDALRPGVEAPPVYSGSIDATPLWIVLLHDAWQAGLPLETVRELRTALHSALAWMQANASEGFLGCPDEPGMALSGKGWRELPEGMRFGSEGAGMAGVVTAQAQGLACRAAVAGAALLDALGDDGEHLRAWAERLRERFREAFWVERRGIRFPAMALDAEGHPFETLVSDIGQLVGTTLLTHVEEAAVARLLLDERLSSGFGLRTMATDAERYWPLAHYCGAVWPHDTAIAIEGLLRAGFGDEARQLAEQLERAADAFGGRMPEVYAGYGLDETPTPIPYPGACSPQAWSAASVVPVHAALIAADAERQPAAPERRLVAVAPQTARSAPEPMEINALAVRRSRAHLHLVPTSAPAP</sequence>
<protein>
    <submittedName>
        <fullName evidence="3">Amylo-alpha-1,6-glucosidase</fullName>
    </submittedName>
</protein>
<accession>A0AA87USB1</accession>
<dbReference type="InterPro" id="IPR012341">
    <property type="entry name" value="6hp_glycosidase-like_sf"/>
</dbReference>